<comment type="caution">
    <text evidence="1">The sequence shown here is derived from an EMBL/GenBank/DDBJ whole genome shotgun (WGS) entry which is preliminary data.</text>
</comment>
<keyword evidence="2" id="KW-1185">Reference proteome</keyword>
<dbReference type="EMBL" id="JAEAGR010000026">
    <property type="protein sequence ID" value="MBH1942546.1"/>
    <property type="molecule type" value="Genomic_DNA"/>
</dbReference>
<reference evidence="1" key="1">
    <citation type="submission" date="2020-12" db="EMBL/GenBank/DDBJ databases">
        <title>M. sibirica DSM 26468T genome.</title>
        <authorList>
            <person name="Thieme N."/>
            <person name="Rettenmaier R."/>
            <person name="Zverlov V."/>
            <person name="Liebl W."/>
        </authorList>
    </citation>
    <scope>NUCLEOTIDE SEQUENCE</scope>
    <source>
        <strain evidence="1">DSM 26468</strain>
    </source>
</reference>
<organism evidence="1 2">
    <name type="scientific">Mobilitalea sibirica</name>
    <dbReference type="NCBI Taxonomy" id="1462919"/>
    <lineage>
        <taxon>Bacteria</taxon>
        <taxon>Bacillati</taxon>
        <taxon>Bacillota</taxon>
        <taxon>Clostridia</taxon>
        <taxon>Lachnospirales</taxon>
        <taxon>Lachnospiraceae</taxon>
        <taxon>Mobilitalea</taxon>
    </lineage>
</organism>
<evidence type="ECO:0008006" key="3">
    <source>
        <dbReference type="Google" id="ProtNLM"/>
    </source>
</evidence>
<sequence>MRNKKMISVKSIITVILLIVAIVFVMLPAEASAASKYIKTDDFINAIVDELKLPVEKNTNESYISTAAAAGLIKDGEIKSYSDYLTRTDAALLLNRADEYLYGDTLDPDLINLALEKRISDIKSIQASKRTDVVKCYLKGFIKGYSNGDYATDREFRGDKKITRSGALGCIKLIRNKSLRASISPDGQLIRTTNLPKNSDLFPYILASYPNKYYEWELKYQTISRLNPDKKMKSLFDYAAPVDIDNIKDDSYSDFGFLRKERINEWVENARKHLELVFNVDYRTIDDKWIEDVLKTNYQYGTDYEWFPRKKIDNYIKKMMPNKTIVEYKKIAIDGSTLYYYNHSFYMRVYVKYRIISSEDVSIPDGNTPLSKWSYDKILLNNGYADIGGFSLGDWKEGYYNIQLDDYNSTGNIGVLCVDFDPGREIVQ</sequence>
<evidence type="ECO:0000313" key="1">
    <source>
        <dbReference type="EMBL" id="MBH1942546.1"/>
    </source>
</evidence>
<evidence type="ECO:0000313" key="2">
    <source>
        <dbReference type="Proteomes" id="UP000623269"/>
    </source>
</evidence>
<gene>
    <name evidence="1" type="ORF">I5677_16765</name>
</gene>
<dbReference type="Proteomes" id="UP000623269">
    <property type="component" value="Unassembled WGS sequence"/>
</dbReference>
<dbReference type="AlphaFoldDB" id="A0A8J7KUJ3"/>
<proteinExistence type="predicted"/>
<accession>A0A8J7KUJ3</accession>
<protein>
    <recommendedName>
        <fullName evidence="3">SLH domain-containing protein</fullName>
    </recommendedName>
</protein>
<dbReference type="RefSeq" id="WP_197662800.1">
    <property type="nucleotide sequence ID" value="NZ_JAEAGR010000026.1"/>
</dbReference>
<name>A0A8J7KUJ3_9FIRM</name>